<protein>
    <recommendedName>
        <fullName evidence="4">Reverse transcriptase/retrotransposon-derived protein RNase H-like domain-containing protein</fullName>
    </recommendedName>
</protein>
<evidence type="ECO:0000313" key="3">
    <source>
        <dbReference type="Proteomes" id="UP000682733"/>
    </source>
</evidence>
<reference evidence="2" key="1">
    <citation type="submission" date="2021-02" db="EMBL/GenBank/DDBJ databases">
        <authorList>
            <person name="Nowell W R."/>
        </authorList>
    </citation>
    <scope>NUCLEOTIDE SEQUENCE</scope>
</reference>
<dbReference type="Proteomes" id="UP000682733">
    <property type="component" value="Unassembled WGS sequence"/>
</dbReference>
<comment type="caution">
    <text evidence="2">The sequence shown here is derived from an EMBL/GenBank/DDBJ whole genome shotgun (WGS) entry which is preliminary data.</text>
</comment>
<dbReference type="EMBL" id="CAJNOK010038442">
    <property type="protein sequence ID" value="CAF1538221.1"/>
    <property type="molecule type" value="Genomic_DNA"/>
</dbReference>
<dbReference type="Proteomes" id="UP000677228">
    <property type="component" value="Unassembled WGS sequence"/>
</dbReference>
<dbReference type="AlphaFoldDB" id="A0A8S2U6E3"/>
<evidence type="ECO:0008006" key="4">
    <source>
        <dbReference type="Google" id="ProtNLM"/>
    </source>
</evidence>
<feature type="non-terminal residue" evidence="2">
    <location>
        <position position="1"/>
    </location>
</feature>
<dbReference type="EMBL" id="CAJOBA010060754">
    <property type="protein sequence ID" value="CAF4326239.1"/>
    <property type="molecule type" value="Genomic_DNA"/>
</dbReference>
<sequence>TPPLLLNFPDDNSQLVLSTDASGAGMGGVLRQHTPNGINGFSLLLSHT</sequence>
<name>A0A8S2U6E3_9BILA</name>
<accession>A0A8S2U6E3</accession>
<proteinExistence type="predicted"/>
<organism evidence="2 3">
    <name type="scientific">Didymodactylos carnosus</name>
    <dbReference type="NCBI Taxonomy" id="1234261"/>
    <lineage>
        <taxon>Eukaryota</taxon>
        <taxon>Metazoa</taxon>
        <taxon>Spiralia</taxon>
        <taxon>Gnathifera</taxon>
        <taxon>Rotifera</taxon>
        <taxon>Eurotatoria</taxon>
        <taxon>Bdelloidea</taxon>
        <taxon>Philodinida</taxon>
        <taxon>Philodinidae</taxon>
        <taxon>Didymodactylos</taxon>
    </lineage>
</organism>
<gene>
    <name evidence="1" type="ORF">OVA965_LOCUS38630</name>
    <name evidence="2" type="ORF">TMI583_LOCUS39836</name>
</gene>
<evidence type="ECO:0000313" key="2">
    <source>
        <dbReference type="EMBL" id="CAF4326239.1"/>
    </source>
</evidence>
<evidence type="ECO:0000313" key="1">
    <source>
        <dbReference type="EMBL" id="CAF1538221.1"/>
    </source>
</evidence>